<accession>A0A956NJM4</accession>
<comment type="caution">
    <text evidence="1">The sequence shown here is derived from an EMBL/GenBank/DDBJ whole genome shotgun (WGS) entry which is preliminary data.</text>
</comment>
<proteinExistence type="predicted"/>
<protein>
    <submittedName>
        <fullName evidence="1">Uncharacterized protein</fullName>
    </submittedName>
</protein>
<reference evidence="1" key="1">
    <citation type="submission" date="2020-04" db="EMBL/GenBank/DDBJ databases">
        <authorList>
            <person name="Zhang T."/>
        </authorList>
    </citation>
    <scope>NUCLEOTIDE SEQUENCE</scope>
    <source>
        <strain evidence="1">HKST-UBA02</strain>
    </source>
</reference>
<name>A0A956NJM4_UNCEI</name>
<evidence type="ECO:0000313" key="2">
    <source>
        <dbReference type="Proteomes" id="UP000739538"/>
    </source>
</evidence>
<dbReference type="EMBL" id="JAGQHS010000528">
    <property type="protein sequence ID" value="MCA9759826.1"/>
    <property type="molecule type" value="Genomic_DNA"/>
</dbReference>
<evidence type="ECO:0000313" key="1">
    <source>
        <dbReference type="EMBL" id="MCA9759826.1"/>
    </source>
</evidence>
<dbReference type="SUPFAM" id="SSF50969">
    <property type="entry name" value="YVTN repeat-like/Quinoprotein amine dehydrogenase"/>
    <property type="match status" value="1"/>
</dbReference>
<dbReference type="Proteomes" id="UP000739538">
    <property type="component" value="Unassembled WGS sequence"/>
</dbReference>
<feature type="non-terminal residue" evidence="1">
    <location>
        <position position="1"/>
    </location>
</feature>
<dbReference type="AlphaFoldDB" id="A0A956NJM4"/>
<feature type="non-terminal residue" evidence="1">
    <location>
        <position position="266"/>
    </location>
</feature>
<organism evidence="1 2">
    <name type="scientific">Eiseniibacteriota bacterium</name>
    <dbReference type="NCBI Taxonomy" id="2212470"/>
    <lineage>
        <taxon>Bacteria</taxon>
        <taxon>Candidatus Eiseniibacteriota</taxon>
    </lineage>
</organism>
<dbReference type="InterPro" id="IPR011044">
    <property type="entry name" value="Quino_amine_DH_bsu"/>
</dbReference>
<reference evidence="1" key="2">
    <citation type="journal article" date="2021" name="Microbiome">
        <title>Successional dynamics and alternative stable states in a saline activated sludge microbial community over 9 years.</title>
        <authorList>
            <person name="Wang Y."/>
            <person name="Ye J."/>
            <person name="Ju F."/>
            <person name="Liu L."/>
            <person name="Boyd J.A."/>
            <person name="Deng Y."/>
            <person name="Parks D.H."/>
            <person name="Jiang X."/>
            <person name="Yin X."/>
            <person name="Woodcroft B.J."/>
            <person name="Tyson G.W."/>
            <person name="Hugenholtz P."/>
            <person name="Polz M.F."/>
            <person name="Zhang T."/>
        </authorList>
    </citation>
    <scope>NUCLEOTIDE SEQUENCE</scope>
    <source>
        <strain evidence="1">HKST-UBA02</strain>
    </source>
</reference>
<dbReference type="InterPro" id="IPR013211">
    <property type="entry name" value="LVIVD"/>
</dbReference>
<gene>
    <name evidence="1" type="ORF">KDA27_28775</name>
</gene>
<sequence>YGVEVQDNHAFIANGNRGVRIVDWGAPGGPTEIGSVDTPWVSFAVDMDETHAFVADGLSGLRVIDITNPSAPFETGHLTNADWMYDVAVEGNIAVVANGNIGTGVIDVSDPAAPVLRAQFDSNLPCGASTEPAYVQGVDIQGSLVFAAEEDCGLRILDISDPGNPVTVGTLDTPGGAIKVVVEGGIAYLADNPGLKIIDVSNPSNPFLRSAVGGVCLDVAVADGYAYMAGDAQGIKVVDVHDPDAPVVVGSYDTGYFARGMDAVGP</sequence>
<dbReference type="Pfam" id="PF08309">
    <property type="entry name" value="LVIVD"/>
    <property type="match status" value="6"/>
</dbReference>